<name>A0AAD9G1I7_9STRA</name>
<dbReference type="SMART" id="SM00248">
    <property type="entry name" value="ANK"/>
    <property type="match status" value="4"/>
</dbReference>
<evidence type="ECO:0000313" key="1">
    <source>
        <dbReference type="EMBL" id="KAK1930105.1"/>
    </source>
</evidence>
<evidence type="ECO:0000313" key="2">
    <source>
        <dbReference type="Proteomes" id="UP001259832"/>
    </source>
</evidence>
<dbReference type="InterPro" id="IPR052050">
    <property type="entry name" value="SecEffector_AnkRepeat"/>
</dbReference>
<sequence>MSVVEEATSTGQLDILKVLLDEENRSREAARLWKYDGSYIIMGWRGNDMTLAVMNGHSDVVRWLFEHTSDRRRNGVGALICAAGRGNLPIVQLLIPRHPWIDRHFLANRAATAGHLELLQWIVEHVLDGEKNCVRLSGRHLNVNKWLVASNLECDAEQAFQEACEEGHLPIVKWLTDYCASTENFFSCAKAENAFYGAVYNGHLEVVKWLIKRGFSVRRTGDVIYAAARRGHLEVVKYLHTQNFKADHRYTLEKAAKTGRLALVQWLWTQFKGDRRLI</sequence>
<keyword evidence="2" id="KW-1185">Reference proteome</keyword>
<comment type="caution">
    <text evidence="1">The sequence shown here is derived from an EMBL/GenBank/DDBJ whole genome shotgun (WGS) entry which is preliminary data.</text>
</comment>
<proteinExistence type="predicted"/>
<dbReference type="EMBL" id="JASMQC010000041">
    <property type="protein sequence ID" value="KAK1930105.1"/>
    <property type="molecule type" value="Genomic_DNA"/>
</dbReference>
<dbReference type="Proteomes" id="UP001259832">
    <property type="component" value="Unassembled WGS sequence"/>
</dbReference>
<dbReference type="PANTHER" id="PTHR46586:SF3">
    <property type="entry name" value="ANKYRIN REPEAT-CONTAINING PROTEIN"/>
    <property type="match status" value="1"/>
</dbReference>
<dbReference type="AlphaFoldDB" id="A0AAD9G1I7"/>
<dbReference type="SUPFAM" id="SSF48403">
    <property type="entry name" value="Ankyrin repeat"/>
    <property type="match status" value="1"/>
</dbReference>
<gene>
    <name evidence="1" type="ORF">P3T76_014339</name>
</gene>
<protein>
    <submittedName>
        <fullName evidence="1">Ankyrin repeat protein</fullName>
    </submittedName>
</protein>
<dbReference type="Gene3D" id="1.25.40.20">
    <property type="entry name" value="Ankyrin repeat-containing domain"/>
    <property type="match status" value="1"/>
</dbReference>
<reference evidence="1" key="1">
    <citation type="submission" date="2023-08" db="EMBL/GenBank/DDBJ databases">
        <title>Reference Genome Resource for the Citrus Pathogen Phytophthora citrophthora.</title>
        <authorList>
            <person name="Moller H."/>
            <person name="Coetzee B."/>
            <person name="Rose L.J."/>
            <person name="Van Niekerk J.M."/>
        </authorList>
    </citation>
    <scope>NUCLEOTIDE SEQUENCE</scope>
    <source>
        <strain evidence="1">STE-U-9442</strain>
    </source>
</reference>
<accession>A0AAD9G1I7</accession>
<dbReference type="PANTHER" id="PTHR46586">
    <property type="entry name" value="ANKYRIN REPEAT-CONTAINING PROTEIN"/>
    <property type="match status" value="1"/>
</dbReference>
<organism evidence="1 2">
    <name type="scientific">Phytophthora citrophthora</name>
    <dbReference type="NCBI Taxonomy" id="4793"/>
    <lineage>
        <taxon>Eukaryota</taxon>
        <taxon>Sar</taxon>
        <taxon>Stramenopiles</taxon>
        <taxon>Oomycota</taxon>
        <taxon>Peronosporomycetes</taxon>
        <taxon>Peronosporales</taxon>
        <taxon>Peronosporaceae</taxon>
        <taxon>Phytophthora</taxon>
    </lineage>
</organism>
<dbReference type="InterPro" id="IPR002110">
    <property type="entry name" value="Ankyrin_rpt"/>
</dbReference>
<dbReference type="Pfam" id="PF12796">
    <property type="entry name" value="Ank_2"/>
    <property type="match status" value="2"/>
</dbReference>
<dbReference type="InterPro" id="IPR036770">
    <property type="entry name" value="Ankyrin_rpt-contain_sf"/>
</dbReference>